<protein>
    <submittedName>
        <fullName evidence="2">Uncharacterized protein</fullName>
    </submittedName>
</protein>
<dbReference type="EMBL" id="GL377576">
    <property type="protein sequence ID" value="EFJ30185.1"/>
    <property type="molecule type" value="Genomic_DNA"/>
</dbReference>
<organism evidence="3">
    <name type="scientific">Selaginella moellendorffii</name>
    <name type="common">Spikemoss</name>
    <dbReference type="NCBI Taxonomy" id="88036"/>
    <lineage>
        <taxon>Eukaryota</taxon>
        <taxon>Viridiplantae</taxon>
        <taxon>Streptophyta</taxon>
        <taxon>Embryophyta</taxon>
        <taxon>Tracheophyta</taxon>
        <taxon>Lycopodiopsida</taxon>
        <taxon>Selaginellales</taxon>
        <taxon>Selaginellaceae</taxon>
        <taxon>Selaginella</taxon>
    </lineage>
</organism>
<evidence type="ECO:0000256" key="1">
    <source>
        <dbReference type="SAM" id="MobiDB-lite"/>
    </source>
</evidence>
<evidence type="ECO:0000313" key="3">
    <source>
        <dbReference type="Proteomes" id="UP000001514"/>
    </source>
</evidence>
<dbReference type="KEGG" id="smo:SELMODRAFT_409882"/>
<feature type="compositionally biased region" description="Low complexity" evidence="1">
    <location>
        <begin position="154"/>
        <end position="164"/>
    </location>
</feature>
<reference evidence="2 3" key="1">
    <citation type="journal article" date="2011" name="Science">
        <title>The Selaginella genome identifies genetic changes associated with the evolution of vascular plants.</title>
        <authorList>
            <person name="Banks J.A."/>
            <person name="Nishiyama T."/>
            <person name="Hasebe M."/>
            <person name="Bowman J.L."/>
            <person name="Gribskov M."/>
            <person name="dePamphilis C."/>
            <person name="Albert V.A."/>
            <person name="Aono N."/>
            <person name="Aoyama T."/>
            <person name="Ambrose B.A."/>
            <person name="Ashton N.W."/>
            <person name="Axtell M.J."/>
            <person name="Barker E."/>
            <person name="Barker M.S."/>
            <person name="Bennetzen J.L."/>
            <person name="Bonawitz N.D."/>
            <person name="Chapple C."/>
            <person name="Cheng C."/>
            <person name="Correa L.G."/>
            <person name="Dacre M."/>
            <person name="DeBarry J."/>
            <person name="Dreyer I."/>
            <person name="Elias M."/>
            <person name="Engstrom E.M."/>
            <person name="Estelle M."/>
            <person name="Feng L."/>
            <person name="Finet C."/>
            <person name="Floyd S.K."/>
            <person name="Frommer W.B."/>
            <person name="Fujita T."/>
            <person name="Gramzow L."/>
            <person name="Gutensohn M."/>
            <person name="Harholt J."/>
            <person name="Hattori M."/>
            <person name="Heyl A."/>
            <person name="Hirai T."/>
            <person name="Hiwatashi Y."/>
            <person name="Ishikawa M."/>
            <person name="Iwata M."/>
            <person name="Karol K.G."/>
            <person name="Koehler B."/>
            <person name="Kolukisaoglu U."/>
            <person name="Kubo M."/>
            <person name="Kurata T."/>
            <person name="Lalonde S."/>
            <person name="Li K."/>
            <person name="Li Y."/>
            <person name="Litt A."/>
            <person name="Lyons E."/>
            <person name="Manning G."/>
            <person name="Maruyama T."/>
            <person name="Michael T.P."/>
            <person name="Mikami K."/>
            <person name="Miyazaki S."/>
            <person name="Morinaga S."/>
            <person name="Murata T."/>
            <person name="Mueller-Roeber B."/>
            <person name="Nelson D.R."/>
            <person name="Obara M."/>
            <person name="Oguri Y."/>
            <person name="Olmstead R.G."/>
            <person name="Onodera N."/>
            <person name="Petersen B.L."/>
            <person name="Pils B."/>
            <person name="Prigge M."/>
            <person name="Rensing S.A."/>
            <person name="Riano-Pachon D.M."/>
            <person name="Roberts A.W."/>
            <person name="Sato Y."/>
            <person name="Scheller H.V."/>
            <person name="Schulz B."/>
            <person name="Schulz C."/>
            <person name="Shakirov E.V."/>
            <person name="Shibagaki N."/>
            <person name="Shinohara N."/>
            <person name="Shippen D.E."/>
            <person name="Soerensen I."/>
            <person name="Sotooka R."/>
            <person name="Sugimoto N."/>
            <person name="Sugita M."/>
            <person name="Sumikawa N."/>
            <person name="Tanurdzic M."/>
            <person name="Theissen G."/>
            <person name="Ulvskov P."/>
            <person name="Wakazuki S."/>
            <person name="Weng J.K."/>
            <person name="Willats W.W."/>
            <person name="Wipf D."/>
            <person name="Wolf P.G."/>
            <person name="Yang L."/>
            <person name="Zimmer A.D."/>
            <person name="Zhu Q."/>
            <person name="Mitros T."/>
            <person name="Hellsten U."/>
            <person name="Loque D."/>
            <person name="Otillar R."/>
            <person name="Salamov A."/>
            <person name="Schmutz J."/>
            <person name="Shapiro H."/>
            <person name="Lindquist E."/>
            <person name="Lucas S."/>
            <person name="Rokhsar D."/>
            <person name="Grigoriev I.V."/>
        </authorList>
    </citation>
    <scope>NUCLEOTIDE SEQUENCE [LARGE SCALE GENOMIC DNA]</scope>
</reference>
<dbReference type="HOGENOM" id="CLU_1290893_0_0_1"/>
<gene>
    <name evidence="2" type="ORF">SELMODRAFT_409882</name>
</gene>
<sequence>MSSSSPFLAPWIACGIRSSMLIQSRLWHRFLRFPSSSMPLVWMISEPGIFSVSKETSEESPSTPRCVLQVWNTSHRVERELQIPKLSLWIEFSNWKRPGYRWSEKLRSLKPRNCPWRRRTRAENLRSQQTTSPVAKRQLTEKNAEAEVESARQSLSSNGSTSGENGERFEGEMNLKENEKKHSVIGAQLEKLKIAGQYFQSEKLDSSSESGPGS</sequence>
<proteinExistence type="predicted"/>
<dbReference type="Gramene" id="EFJ30185">
    <property type="protein sequence ID" value="EFJ30185"/>
    <property type="gene ID" value="SELMODRAFT_409882"/>
</dbReference>
<name>D8RCS2_SELML</name>
<dbReference type="Proteomes" id="UP000001514">
    <property type="component" value="Unassembled WGS sequence"/>
</dbReference>
<feature type="compositionally biased region" description="Basic and acidic residues" evidence="1">
    <location>
        <begin position="165"/>
        <end position="182"/>
    </location>
</feature>
<accession>D8RCS2</accession>
<evidence type="ECO:0000313" key="2">
    <source>
        <dbReference type="EMBL" id="EFJ30185.1"/>
    </source>
</evidence>
<dbReference type="AlphaFoldDB" id="D8RCS2"/>
<keyword evidence="3" id="KW-1185">Reference proteome</keyword>
<feature type="region of interest" description="Disordered" evidence="1">
    <location>
        <begin position="118"/>
        <end position="182"/>
    </location>
</feature>
<dbReference type="InParanoid" id="D8RCS2"/>